<dbReference type="PANTHER" id="PTHR34504:SF2">
    <property type="entry name" value="UPF0150 PROTEIN SSL0259"/>
    <property type="match status" value="1"/>
</dbReference>
<evidence type="ECO:0000313" key="3">
    <source>
        <dbReference type="Proteomes" id="UP000618591"/>
    </source>
</evidence>
<protein>
    <submittedName>
        <fullName evidence="2">HicB family protein</fullName>
    </submittedName>
</protein>
<dbReference type="RefSeq" id="WP_188446539.1">
    <property type="nucleotide sequence ID" value="NZ_BMDW01000008.1"/>
</dbReference>
<evidence type="ECO:0000313" key="2">
    <source>
        <dbReference type="EMBL" id="GGA47593.1"/>
    </source>
</evidence>
<gene>
    <name evidence="2" type="ORF">GCM10011395_17370</name>
</gene>
<dbReference type="InterPro" id="IPR035069">
    <property type="entry name" value="TTHA1013/TTHA0281-like"/>
</dbReference>
<dbReference type="InterPro" id="IPR031807">
    <property type="entry name" value="HicB-like"/>
</dbReference>
<organism evidence="2 3">
    <name type="scientific">Sphingomonas psychrolutea</name>
    <dbReference type="NCBI Taxonomy" id="1259676"/>
    <lineage>
        <taxon>Bacteria</taxon>
        <taxon>Pseudomonadati</taxon>
        <taxon>Pseudomonadota</taxon>
        <taxon>Alphaproteobacteria</taxon>
        <taxon>Sphingomonadales</taxon>
        <taxon>Sphingomonadaceae</taxon>
        <taxon>Sphingomonas</taxon>
    </lineage>
</organism>
<proteinExistence type="predicted"/>
<feature type="domain" description="HicB-like antitoxin of toxin-antitoxin system" evidence="1">
    <location>
        <begin position="3"/>
        <end position="125"/>
    </location>
</feature>
<dbReference type="Pfam" id="PF15919">
    <property type="entry name" value="HicB_lk_antitox"/>
    <property type="match status" value="1"/>
</dbReference>
<evidence type="ECO:0000259" key="1">
    <source>
        <dbReference type="Pfam" id="PF15919"/>
    </source>
</evidence>
<sequence>MRYPIAIEPGDDTTAFGVVVPDLPGCFSAGDTLDEALVGAEEAAAAWIDATLDAGLAIPRASSLDTLRLDPQFAGWSLGVITLDAALFEDTIERVNVTLPRRVLKRLDAMAQAAGESRSSYIAQMTLEMPDRLAIDRAI</sequence>
<dbReference type="InterPro" id="IPR051404">
    <property type="entry name" value="TA_system_antitoxin"/>
</dbReference>
<dbReference type="SUPFAM" id="SSF47598">
    <property type="entry name" value="Ribbon-helix-helix"/>
    <property type="match status" value="1"/>
</dbReference>
<dbReference type="Proteomes" id="UP000618591">
    <property type="component" value="Unassembled WGS sequence"/>
</dbReference>
<comment type="caution">
    <text evidence="2">The sequence shown here is derived from an EMBL/GenBank/DDBJ whole genome shotgun (WGS) entry which is preliminary data.</text>
</comment>
<dbReference type="SUPFAM" id="SSF143100">
    <property type="entry name" value="TTHA1013/TTHA0281-like"/>
    <property type="match status" value="1"/>
</dbReference>
<accession>A0ABQ1GPJ3</accession>
<name>A0ABQ1GPJ3_9SPHN</name>
<dbReference type="InterPro" id="IPR010985">
    <property type="entry name" value="Ribbon_hlx_hlx"/>
</dbReference>
<dbReference type="Gene3D" id="3.30.160.250">
    <property type="match status" value="1"/>
</dbReference>
<keyword evidence="3" id="KW-1185">Reference proteome</keyword>
<reference evidence="3" key="1">
    <citation type="journal article" date="2019" name="Int. J. Syst. Evol. Microbiol.">
        <title>The Global Catalogue of Microorganisms (GCM) 10K type strain sequencing project: providing services to taxonomists for standard genome sequencing and annotation.</title>
        <authorList>
            <consortium name="The Broad Institute Genomics Platform"/>
            <consortium name="The Broad Institute Genome Sequencing Center for Infectious Disease"/>
            <person name="Wu L."/>
            <person name="Ma J."/>
        </authorList>
    </citation>
    <scope>NUCLEOTIDE SEQUENCE [LARGE SCALE GENOMIC DNA]</scope>
    <source>
        <strain evidence="3">CGMCC 1.10106</strain>
    </source>
</reference>
<dbReference type="PANTHER" id="PTHR34504">
    <property type="entry name" value="ANTITOXIN HICB"/>
    <property type="match status" value="1"/>
</dbReference>
<dbReference type="EMBL" id="BMDW01000008">
    <property type="protein sequence ID" value="GGA47593.1"/>
    <property type="molecule type" value="Genomic_DNA"/>
</dbReference>